<dbReference type="EMBL" id="SZZH01000003">
    <property type="protein sequence ID" value="TKV58290.1"/>
    <property type="molecule type" value="Genomic_DNA"/>
</dbReference>
<dbReference type="RefSeq" id="WP_137449953.1">
    <property type="nucleotide sequence ID" value="NZ_SZZH01000003.1"/>
</dbReference>
<keyword evidence="2" id="KW-1185">Reference proteome</keyword>
<protein>
    <submittedName>
        <fullName evidence="1">Uncharacterized protein</fullName>
    </submittedName>
</protein>
<dbReference type="Proteomes" id="UP000306985">
    <property type="component" value="Unassembled WGS sequence"/>
</dbReference>
<dbReference type="AlphaFoldDB" id="A0A4U6QDZ8"/>
<sequence length="68" mass="7733">MSVITAKFAAAREFVAEHRAAAARRRVLEAELAAFSTPADRLEIEAIVSRYPDEETREVRDILDRQFV</sequence>
<proteinExistence type="predicted"/>
<evidence type="ECO:0000313" key="2">
    <source>
        <dbReference type="Proteomes" id="UP000306985"/>
    </source>
</evidence>
<accession>A0A4U6QDZ8</accession>
<reference evidence="1 2" key="1">
    <citation type="submission" date="2019-05" db="EMBL/GenBank/DDBJ databases">
        <title>Nakamurella sp. N5BH11, whole genome shotgun sequence.</title>
        <authorList>
            <person name="Tuo L."/>
        </authorList>
    </citation>
    <scope>NUCLEOTIDE SEQUENCE [LARGE SCALE GENOMIC DNA]</scope>
    <source>
        <strain evidence="1 2">N5BH11</strain>
    </source>
</reference>
<name>A0A4U6QDZ8_9ACTN</name>
<comment type="caution">
    <text evidence="1">The sequence shown here is derived from an EMBL/GenBank/DDBJ whole genome shotgun (WGS) entry which is preliminary data.</text>
</comment>
<gene>
    <name evidence="1" type="ORF">FDO65_11920</name>
</gene>
<organism evidence="1 2">
    <name type="scientific">Nakamurella flava</name>
    <dbReference type="NCBI Taxonomy" id="2576308"/>
    <lineage>
        <taxon>Bacteria</taxon>
        <taxon>Bacillati</taxon>
        <taxon>Actinomycetota</taxon>
        <taxon>Actinomycetes</taxon>
        <taxon>Nakamurellales</taxon>
        <taxon>Nakamurellaceae</taxon>
        <taxon>Nakamurella</taxon>
    </lineage>
</organism>
<evidence type="ECO:0000313" key="1">
    <source>
        <dbReference type="EMBL" id="TKV58290.1"/>
    </source>
</evidence>